<protein>
    <submittedName>
        <fullName evidence="1">Short chain dehydrogenase/reductase domain protein</fullName>
    </submittedName>
</protein>
<accession>A0ABP3ASS6</accession>
<proteinExistence type="predicted"/>
<organism evidence="1 2">
    <name type="scientific">Mycobacterium ulcerans str. Harvey</name>
    <dbReference type="NCBI Taxonomy" id="1299332"/>
    <lineage>
        <taxon>Bacteria</taxon>
        <taxon>Bacillati</taxon>
        <taxon>Actinomycetota</taxon>
        <taxon>Actinomycetes</taxon>
        <taxon>Mycobacteriales</taxon>
        <taxon>Mycobacteriaceae</taxon>
        <taxon>Mycobacterium</taxon>
        <taxon>Mycobacterium ulcerans group</taxon>
    </lineage>
</organism>
<name>A0ABP3ASS6_MYCUL</name>
<evidence type="ECO:0000313" key="2">
    <source>
        <dbReference type="Proteomes" id="UP000020681"/>
    </source>
</evidence>
<dbReference type="Proteomes" id="UP000020681">
    <property type="component" value="Unassembled WGS sequence"/>
</dbReference>
<evidence type="ECO:0000313" key="1">
    <source>
        <dbReference type="EMBL" id="EUA92846.1"/>
    </source>
</evidence>
<keyword evidence="2" id="KW-1185">Reference proteome</keyword>
<comment type="caution">
    <text evidence="1">The sequence shown here is derived from an EMBL/GenBank/DDBJ whole genome shotgun (WGS) entry which is preliminary data.</text>
</comment>
<gene>
    <name evidence="1" type="ORF">I551_0684</name>
</gene>
<dbReference type="EMBL" id="JAOL01000071">
    <property type="protein sequence ID" value="EUA92846.1"/>
    <property type="molecule type" value="Genomic_DNA"/>
</dbReference>
<reference evidence="1 2" key="1">
    <citation type="submission" date="2014-01" db="EMBL/GenBank/DDBJ databases">
        <authorList>
            <person name="Dobos K."/>
            <person name="Lenaerts A."/>
            <person name="Ordway D."/>
            <person name="DeGroote M.A."/>
            <person name="Parker T."/>
            <person name="Sizemore C."/>
            <person name="Tallon L.J."/>
            <person name="Sadzewicz L.K."/>
            <person name="Sengamalay N."/>
            <person name="Fraser C.M."/>
            <person name="Hine E."/>
            <person name="Shefchek K.A."/>
            <person name="Das S.P."/>
            <person name="Tettelin H."/>
        </authorList>
    </citation>
    <scope>NUCLEOTIDE SEQUENCE [LARGE SCALE GENOMIC DNA]</scope>
    <source>
        <strain evidence="1 2">Harvey</strain>
    </source>
</reference>
<sequence>MGVIHGIKAFVPILLERGEGHVVNTCSGNGGFAPIARGPWAGRPWRSIR</sequence>